<gene>
    <name evidence="3" type="ORF">V6575_14860</name>
</gene>
<dbReference type="PROSITE" id="PS50234">
    <property type="entry name" value="VWFA"/>
    <property type="match status" value="1"/>
</dbReference>
<keyword evidence="1" id="KW-0812">Transmembrane</keyword>
<feature type="transmembrane region" description="Helical" evidence="1">
    <location>
        <begin position="12"/>
        <end position="29"/>
    </location>
</feature>
<evidence type="ECO:0000259" key="2">
    <source>
        <dbReference type="PROSITE" id="PS50234"/>
    </source>
</evidence>
<organism evidence="3 4">
    <name type="scientific">Roseibium algae</name>
    <dbReference type="NCBI Taxonomy" id="3123038"/>
    <lineage>
        <taxon>Bacteria</taxon>
        <taxon>Pseudomonadati</taxon>
        <taxon>Pseudomonadota</taxon>
        <taxon>Alphaproteobacteria</taxon>
        <taxon>Hyphomicrobiales</taxon>
        <taxon>Stappiaceae</taxon>
        <taxon>Roseibium</taxon>
    </lineage>
</organism>
<accession>A0ABU8TMG7</accession>
<evidence type="ECO:0000313" key="4">
    <source>
        <dbReference type="Proteomes" id="UP001385499"/>
    </source>
</evidence>
<dbReference type="EMBL" id="JBAKIA010000010">
    <property type="protein sequence ID" value="MEJ8475374.1"/>
    <property type="molecule type" value="Genomic_DNA"/>
</dbReference>
<proteinExistence type="predicted"/>
<dbReference type="RefSeq" id="WP_340275403.1">
    <property type="nucleotide sequence ID" value="NZ_JBAKIA010000010.1"/>
</dbReference>
<keyword evidence="1" id="KW-1133">Transmembrane helix</keyword>
<keyword evidence="4" id="KW-1185">Reference proteome</keyword>
<dbReference type="Gene3D" id="3.40.50.410">
    <property type="entry name" value="von Willebrand factor, type A domain"/>
    <property type="match status" value="1"/>
</dbReference>
<dbReference type="SMART" id="SM00327">
    <property type="entry name" value="VWA"/>
    <property type="match status" value="1"/>
</dbReference>
<dbReference type="InterPro" id="IPR036465">
    <property type="entry name" value="vWFA_dom_sf"/>
</dbReference>
<comment type="caution">
    <text evidence="3">The sequence shown here is derived from an EMBL/GenBank/DDBJ whole genome shotgun (WGS) entry which is preliminary data.</text>
</comment>
<evidence type="ECO:0000313" key="3">
    <source>
        <dbReference type="EMBL" id="MEJ8475374.1"/>
    </source>
</evidence>
<sequence>MIDLGPVAFLRPLWFLMIPVLIGMAFLASKRADGFARWRSMIDPALLPTLMRLGHVDLGARDFRPWVMAVSGVLMAIGLSGPAKRNEGAPIFRNLNAIMIVLDVSPSIVEGGGLPDAQASVARLLDRSGTRPVALSVFSGESFLVSVPTEEPQALKSSIAVLDTDTMPVGGSRPDRALALARQTLIDADAENADVVIVTDGGGIGPDALYEAGALAQGGVRVSGVFVNHKAPPYGVTPASPEQLERLAEDGGGIVVSARNLGPLEGLLAARRSLSAQEQASRAILFTDYGPWFFLAGLLALLPIYRQRREI</sequence>
<feature type="domain" description="VWFA" evidence="2">
    <location>
        <begin position="97"/>
        <end position="271"/>
    </location>
</feature>
<feature type="transmembrane region" description="Helical" evidence="1">
    <location>
        <begin position="289"/>
        <end position="305"/>
    </location>
</feature>
<dbReference type="Pfam" id="PF13519">
    <property type="entry name" value="VWA_2"/>
    <property type="match status" value="1"/>
</dbReference>
<keyword evidence="1" id="KW-0472">Membrane</keyword>
<dbReference type="SUPFAM" id="SSF53300">
    <property type="entry name" value="vWA-like"/>
    <property type="match status" value="1"/>
</dbReference>
<reference evidence="3 4" key="1">
    <citation type="submission" date="2024-02" db="EMBL/GenBank/DDBJ databases">
        <title>Roseibium algae sp. nov., isolated from marine alga (Grateloupia sp.), showing potential in myo-inositol conversion.</title>
        <authorList>
            <person name="Wang Y."/>
        </authorList>
    </citation>
    <scope>NUCLEOTIDE SEQUENCE [LARGE SCALE GENOMIC DNA]</scope>
    <source>
        <strain evidence="3 4">H3510</strain>
    </source>
</reference>
<dbReference type="Proteomes" id="UP001385499">
    <property type="component" value="Unassembled WGS sequence"/>
</dbReference>
<dbReference type="InterPro" id="IPR002035">
    <property type="entry name" value="VWF_A"/>
</dbReference>
<evidence type="ECO:0000256" key="1">
    <source>
        <dbReference type="SAM" id="Phobius"/>
    </source>
</evidence>
<protein>
    <submittedName>
        <fullName evidence="3">VWA domain-containing protein</fullName>
    </submittedName>
</protein>
<name>A0ABU8TMG7_9HYPH</name>